<protein>
    <submittedName>
        <fullName evidence="1">Uncharacterized protein</fullName>
    </submittedName>
</protein>
<dbReference type="EMBL" id="KB733462">
    <property type="protein sequence ID" value="ENI02808.1"/>
    <property type="molecule type" value="Genomic_DNA"/>
</dbReference>
<keyword evidence="2" id="KW-1185">Reference proteome</keyword>
<name>N4X2T2_COCH4</name>
<evidence type="ECO:0000313" key="1">
    <source>
        <dbReference type="EMBL" id="ENI02808.1"/>
    </source>
</evidence>
<gene>
    <name evidence="1" type="ORF">COCC4DRAFT_73948</name>
</gene>
<evidence type="ECO:0000313" key="2">
    <source>
        <dbReference type="Proteomes" id="UP000012338"/>
    </source>
</evidence>
<reference evidence="2" key="2">
    <citation type="journal article" date="2013" name="PLoS Genet.">
        <title>Comparative genome structure, secondary metabolite, and effector coding capacity across Cochliobolus pathogens.</title>
        <authorList>
            <person name="Condon B.J."/>
            <person name="Leng Y."/>
            <person name="Wu D."/>
            <person name="Bushley K.E."/>
            <person name="Ohm R.A."/>
            <person name="Otillar R."/>
            <person name="Martin J."/>
            <person name="Schackwitz W."/>
            <person name="Grimwood J."/>
            <person name="MohdZainudin N."/>
            <person name="Xue C."/>
            <person name="Wang R."/>
            <person name="Manning V.A."/>
            <person name="Dhillon B."/>
            <person name="Tu Z.J."/>
            <person name="Steffenson B.J."/>
            <person name="Salamov A."/>
            <person name="Sun H."/>
            <person name="Lowry S."/>
            <person name="LaButti K."/>
            <person name="Han J."/>
            <person name="Copeland A."/>
            <person name="Lindquist E."/>
            <person name="Barry K."/>
            <person name="Schmutz J."/>
            <person name="Baker S.E."/>
            <person name="Ciuffetti L.M."/>
            <person name="Grigoriev I.V."/>
            <person name="Zhong S."/>
            <person name="Turgeon B.G."/>
        </authorList>
    </citation>
    <scope>NUCLEOTIDE SEQUENCE [LARGE SCALE GENOMIC DNA]</scope>
    <source>
        <strain evidence="2">C4 / ATCC 48331 / race T</strain>
    </source>
</reference>
<organism evidence="1 2">
    <name type="scientific">Cochliobolus heterostrophus (strain C4 / ATCC 48331 / race T)</name>
    <name type="common">Southern corn leaf blight fungus</name>
    <name type="synonym">Bipolaris maydis</name>
    <dbReference type="NCBI Taxonomy" id="665024"/>
    <lineage>
        <taxon>Eukaryota</taxon>
        <taxon>Fungi</taxon>
        <taxon>Dikarya</taxon>
        <taxon>Ascomycota</taxon>
        <taxon>Pezizomycotina</taxon>
        <taxon>Dothideomycetes</taxon>
        <taxon>Pleosporomycetidae</taxon>
        <taxon>Pleosporales</taxon>
        <taxon>Pleosporineae</taxon>
        <taxon>Pleosporaceae</taxon>
        <taxon>Bipolaris</taxon>
    </lineage>
</organism>
<sequence>MLDTIPTTTLLPCPTLSFSPSSSPNLSSSFSCPLPPYRSPSTATILHNDAPFLLSTGSERKTLVGKGHDVARASQRKHPQHAILLLLLLTPECVRQEIIVLVLGFDTQIRSLVVMGPPDAG</sequence>
<reference evidence="1 2" key="1">
    <citation type="journal article" date="2012" name="PLoS Pathog.">
        <title>Diverse lifestyles and strategies of plant pathogenesis encoded in the genomes of eighteen Dothideomycetes fungi.</title>
        <authorList>
            <person name="Ohm R.A."/>
            <person name="Feau N."/>
            <person name="Henrissat B."/>
            <person name="Schoch C.L."/>
            <person name="Horwitz B.A."/>
            <person name="Barry K.W."/>
            <person name="Condon B.J."/>
            <person name="Copeland A.C."/>
            <person name="Dhillon B."/>
            <person name="Glaser F."/>
            <person name="Hesse C.N."/>
            <person name="Kosti I."/>
            <person name="LaButti K."/>
            <person name="Lindquist E.A."/>
            <person name="Lucas S."/>
            <person name="Salamov A.A."/>
            <person name="Bradshaw R.E."/>
            <person name="Ciuffetti L."/>
            <person name="Hamelin R.C."/>
            <person name="Kema G.H.J."/>
            <person name="Lawrence C."/>
            <person name="Scott J.A."/>
            <person name="Spatafora J.W."/>
            <person name="Turgeon B.G."/>
            <person name="de Wit P.J.G.M."/>
            <person name="Zhong S."/>
            <person name="Goodwin S.B."/>
            <person name="Grigoriev I.V."/>
        </authorList>
    </citation>
    <scope>NUCLEOTIDE SEQUENCE [LARGE SCALE GENOMIC DNA]</scope>
    <source>
        <strain evidence="2">C4 / ATCC 48331 / race T</strain>
    </source>
</reference>
<dbReference type="Proteomes" id="UP000012338">
    <property type="component" value="Unassembled WGS sequence"/>
</dbReference>
<proteinExistence type="predicted"/>
<accession>N4X2T2</accession>
<dbReference type="HOGENOM" id="CLU_2037836_0_0_1"/>
<dbReference type="AlphaFoldDB" id="N4X2T2"/>